<dbReference type="Gene3D" id="3.30.565.10">
    <property type="entry name" value="Histidine kinase-like ATPase, C-terminal domain"/>
    <property type="match status" value="1"/>
</dbReference>
<feature type="transmembrane region" description="Helical" evidence="9">
    <location>
        <begin position="60"/>
        <end position="82"/>
    </location>
</feature>
<dbReference type="KEGG" id="reb:XU06_03405"/>
<protein>
    <recommendedName>
        <fullName evidence="2">histidine kinase</fullName>
        <ecNumber evidence="2">2.7.13.3</ecNumber>
    </recommendedName>
</protein>
<evidence type="ECO:0000313" key="14">
    <source>
        <dbReference type="Proteomes" id="UP000325576"/>
    </source>
</evidence>
<evidence type="ECO:0000313" key="15">
    <source>
        <dbReference type="Proteomes" id="UP000502345"/>
    </source>
</evidence>
<evidence type="ECO:0000256" key="5">
    <source>
        <dbReference type="ARBA" id="ARBA00022741"/>
    </source>
</evidence>
<dbReference type="Pfam" id="PF07730">
    <property type="entry name" value="HisKA_3"/>
    <property type="match status" value="1"/>
</dbReference>
<evidence type="ECO:0000313" key="11">
    <source>
        <dbReference type="EMBL" id="KAB2583577.1"/>
    </source>
</evidence>
<keyword evidence="16" id="KW-1185">Reference proteome</keyword>
<evidence type="ECO:0000256" key="1">
    <source>
        <dbReference type="ARBA" id="ARBA00000085"/>
    </source>
</evidence>
<dbReference type="GO" id="GO:0016020">
    <property type="term" value="C:membrane"/>
    <property type="evidence" value="ECO:0007669"/>
    <property type="project" value="InterPro"/>
</dbReference>
<evidence type="ECO:0000256" key="2">
    <source>
        <dbReference type="ARBA" id="ARBA00012438"/>
    </source>
</evidence>
<keyword evidence="8" id="KW-0902">Two-component regulatory system</keyword>
<feature type="domain" description="Signal transduction histidine kinase subgroup 3 dimerisation and phosphoacceptor" evidence="10">
    <location>
        <begin position="250"/>
        <end position="314"/>
    </location>
</feature>
<feature type="transmembrane region" description="Helical" evidence="9">
    <location>
        <begin position="195"/>
        <end position="218"/>
    </location>
</feature>
<dbReference type="PANTHER" id="PTHR24421:SF10">
    <property type="entry name" value="NITRATE_NITRITE SENSOR PROTEIN NARQ"/>
    <property type="match status" value="1"/>
</dbReference>
<keyword evidence="4" id="KW-0808">Transferase</keyword>
<evidence type="ECO:0000313" key="16">
    <source>
        <dbReference type="Proteomes" id="UP000627573"/>
    </source>
</evidence>
<dbReference type="GO" id="GO:0046983">
    <property type="term" value="F:protein dimerization activity"/>
    <property type="evidence" value="ECO:0007669"/>
    <property type="project" value="InterPro"/>
</dbReference>
<dbReference type="InterPro" id="IPR036890">
    <property type="entry name" value="HATPase_C_sf"/>
</dbReference>
<keyword evidence="9" id="KW-1133">Transmembrane helix</keyword>
<keyword evidence="9" id="KW-0812">Transmembrane</keyword>
<proteinExistence type="predicted"/>
<keyword evidence="7" id="KW-0067">ATP-binding</keyword>
<accession>A0A0C3ABW3</accession>
<keyword evidence="6 11" id="KW-0418">Kinase</keyword>
<evidence type="ECO:0000256" key="7">
    <source>
        <dbReference type="ARBA" id="ARBA00022840"/>
    </source>
</evidence>
<keyword evidence="5" id="KW-0547">Nucleotide-binding</keyword>
<dbReference type="Proteomes" id="UP000325576">
    <property type="component" value="Unassembled WGS sequence"/>
</dbReference>
<organism evidence="11 14">
    <name type="scientific">Rhodococcus erythropolis</name>
    <name type="common">Arthrobacter picolinophilus</name>
    <dbReference type="NCBI Taxonomy" id="1833"/>
    <lineage>
        <taxon>Bacteria</taxon>
        <taxon>Bacillati</taxon>
        <taxon>Actinomycetota</taxon>
        <taxon>Actinomycetes</taxon>
        <taxon>Mycobacteriales</taxon>
        <taxon>Nocardiaceae</taxon>
        <taxon>Rhodococcus</taxon>
        <taxon>Rhodococcus erythropolis group</taxon>
    </lineage>
</organism>
<dbReference type="RefSeq" id="WP_030534796.1">
    <property type="nucleotide sequence ID" value="NZ_AP018733.1"/>
</dbReference>
<feature type="transmembrane region" description="Helical" evidence="9">
    <location>
        <begin position="113"/>
        <end position="137"/>
    </location>
</feature>
<evidence type="ECO:0000313" key="13">
    <source>
        <dbReference type="EMBL" id="QIP37985.1"/>
    </source>
</evidence>
<feature type="transmembrane region" description="Helical" evidence="9">
    <location>
        <begin position="89"/>
        <end position="107"/>
    </location>
</feature>
<feature type="transmembrane region" description="Helical" evidence="9">
    <location>
        <begin position="149"/>
        <end position="169"/>
    </location>
</feature>
<evidence type="ECO:0000256" key="6">
    <source>
        <dbReference type="ARBA" id="ARBA00022777"/>
    </source>
</evidence>
<dbReference type="InterPro" id="IPR011712">
    <property type="entry name" value="Sig_transdc_His_kin_sub3_dim/P"/>
</dbReference>
<evidence type="ECO:0000256" key="8">
    <source>
        <dbReference type="ARBA" id="ARBA00023012"/>
    </source>
</evidence>
<sequence>MAQVNDVGTAHRFGRKIGEPHPFGRSLTVRPPVRLIRGVGGGGYACSVITTKGTVVRRRVWTTAAVAFSLFCSFMTVGIAGASGNMPPALVGIGFVLGVAGGISLVWRHQHPWVVLAITLVGPLFFPTDATAALIALFAVARIARGPRLAAAAAAVFVVCGISLTYDAFRNREYSVLTMGTAKPKDGSVVVQYDVAIWIPWLVAAVMVGIVVALSLLIRTRTELVEAEHVRDLATEKTDVMRDEMIRTEERTRIARDMHDTIAASLSRISLFAGGLQVSAADNPEKVVNTAAMIRTTAHEALDELKGIVGVLRGSGDRREHGGHQGIDAIGDLVNSARAAGIHCRLESELLPGDVGMLAGHVCYRVVQESLTNVQKYASDQMLVISVTGSPHDGIRILARNKLSELAPMTSIGSRSGLRGLAEQAREIGGKVEAGALGDDFLVSCWVPWSS</sequence>
<keyword evidence="9" id="KW-0472">Membrane</keyword>
<evidence type="ECO:0000259" key="10">
    <source>
        <dbReference type="Pfam" id="PF07730"/>
    </source>
</evidence>
<dbReference type="Proteomes" id="UP000627573">
    <property type="component" value="Unassembled WGS sequence"/>
</dbReference>
<dbReference type="GO" id="GO:0000155">
    <property type="term" value="F:phosphorelay sensor kinase activity"/>
    <property type="evidence" value="ECO:0007669"/>
    <property type="project" value="InterPro"/>
</dbReference>
<dbReference type="EMBL" id="CP050124">
    <property type="protein sequence ID" value="QIP37985.1"/>
    <property type="molecule type" value="Genomic_DNA"/>
</dbReference>
<dbReference type="GO" id="GO:0005524">
    <property type="term" value="F:ATP binding"/>
    <property type="evidence" value="ECO:0007669"/>
    <property type="project" value="UniProtKB-KW"/>
</dbReference>
<evidence type="ECO:0000313" key="12">
    <source>
        <dbReference type="EMBL" id="MBH5146733.1"/>
    </source>
</evidence>
<comment type="catalytic activity">
    <reaction evidence="1">
        <text>ATP + protein L-histidine = ADP + protein N-phospho-L-histidine.</text>
        <dbReference type="EC" id="2.7.13.3"/>
    </reaction>
</comment>
<dbReference type="AlphaFoldDB" id="A0A0C3ABW3"/>
<keyword evidence="3" id="KW-0597">Phosphoprotein</keyword>
<dbReference type="Proteomes" id="UP000502345">
    <property type="component" value="Chromosome"/>
</dbReference>
<dbReference type="EMBL" id="JAECSB010000095">
    <property type="protein sequence ID" value="MBH5146733.1"/>
    <property type="molecule type" value="Genomic_DNA"/>
</dbReference>
<reference evidence="12 16" key="3">
    <citation type="submission" date="2020-12" db="EMBL/GenBank/DDBJ databases">
        <title>Draft genome sequence of furan degrading bacterial strain FUR100.</title>
        <authorList>
            <person name="Woiski C."/>
        </authorList>
    </citation>
    <scope>NUCLEOTIDE SEQUENCE [LARGE SCALE GENOMIC DNA]</scope>
    <source>
        <strain evidence="12 16">FUR100</strain>
    </source>
</reference>
<dbReference type="Gene3D" id="1.20.5.1930">
    <property type="match status" value="1"/>
</dbReference>
<evidence type="ECO:0000256" key="3">
    <source>
        <dbReference type="ARBA" id="ARBA00022553"/>
    </source>
</evidence>
<evidence type="ECO:0000256" key="9">
    <source>
        <dbReference type="SAM" id="Phobius"/>
    </source>
</evidence>
<dbReference type="EMBL" id="MRBO01000534">
    <property type="protein sequence ID" value="KAB2583577.1"/>
    <property type="molecule type" value="Genomic_DNA"/>
</dbReference>
<gene>
    <name evidence="11" type="ORF">BS297_19890</name>
    <name evidence="13" type="ORF">G9444_0741</name>
    <name evidence="12" type="ORF">I3517_29435</name>
</gene>
<dbReference type="InterPro" id="IPR050482">
    <property type="entry name" value="Sensor_HK_TwoCompSys"/>
</dbReference>
<name>A0A0C3ABW3_RHOER</name>
<evidence type="ECO:0000256" key="4">
    <source>
        <dbReference type="ARBA" id="ARBA00022679"/>
    </source>
</evidence>
<dbReference type="EC" id="2.7.13.3" evidence="2"/>
<reference evidence="11 14" key="1">
    <citation type="journal article" date="2017" name="Poromechanics V (2013)">
        <title>Genomic Characterization of the Arsenic-Tolerant Actinobacterium, &lt;i&gt;Rhodococcus erythropolis&lt;/i&gt; S43.</title>
        <authorList>
            <person name="Retamal-Morales G."/>
            <person name="Mehnert M."/>
            <person name="Schwabe R."/>
            <person name="Tischler D."/>
            <person name="Schloemann M."/>
            <person name="Levican G.J."/>
        </authorList>
    </citation>
    <scope>NUCLEOTIDE SEQUENCE [LARGE SCALE GENOMIC DNA]</scope>
    <source>
        <strain evidence="11 14">S43</strain>
    </source>
</reference>
<reference evidence="13 15" key="2">
    <citation type="submission" date="2020-03" db="EMBL/GenBank/DDBJ databases">
        <title>Screen low temperature-resistant strains for efficient degradation of petroleum hydrocarbons under the low temperature.</title>
        <authorList>
            <person name="Wang Y."/>
            <person name="Chen J."/>
        </authorList>
    </citation>
    <scope>NUCLEOTIDE SEQUENCE [LARGE SCALE GENOMIC DNA]</scope>
    <source>
        <strain evidence="13 15">KB1</strain>
    </source>
</reference>
<dbReference type="PANTHER" id="PTHR24421">
    <property type="entry name" value="NITRATE/NITRITE SENSOR PROTEIN NARX-RELATED"/>
    <property type="match status" value="1"/>
</dbReference>